<keyword evidence="2" id="KW-1185">Reference proteome</keyword>
<accession>A0ABY4FKD2</accession>
<dbReference type="Gene3D" id="2.70.98.10">
    <property type="match status" value="1"/>
</dbReference>
<dbReference type="InterPro" id="IPR027839">
    <property type="entry name" value="DUF4432"/>
</dbReference>
<evidence type="ECO:0000313" key="2">
    <source>
        <dbReference type="Proteomes" id="UP000831786"/>
    </source>
</evidence>
<name>A0ABY4FKD2_9MICO</name>
<gene>
    <name evidence="1" type="ORF">MUN78_14210</name>
</gene>
<organism evidence="1 2">
    <name type="scientific">Leucobacter allii</name>
    <dbReference type="NCBI Taxonomy" id="2932247"/>
    <lineage>
        <taxon>Bacteria</taxon>
        <taxon>Bacillati</taxon>
        <taxon>Actinomycetota</taxon>
        <taxon>Actinomycetes</taxon>
        <taxon>Micrococcales</taxon>
        <taxon>Microbacteriaceae</taxon>
        <taxon>Leucobacter</taxon>
    </lineage>
</organism>
<dbReference type="RefSeq" id="WP_244727267.1">
    <property type="nucleotide sequence ID" value="NZ_CP095045.1"/>
</dbReference>
<evidence type="ECO:0000313" key="1">
    <source>
        <dbReference type="EMBL" id="UOQ56807.1"/>
    </source>
</evidence>
<dbReference type="EMBL" id="CP095045">
    <property type="protein sequence ID" value="UOQ56807.1"/>
    <property type="molecule type" value="Genomic_DNA"/>
</dbReference>
<dbReference type="Proteomes" id="UP000831786">
    <property type="component" value="Chromosome"/>
</dbReference>
<dbReference type="CDD" id="cd09023">
    <property type="entry name" value="Aldose_epim_Ec_c4013"/>
    <property type="match status" value="1"/>
</dbReference>
<protein>
    <submittedName>
        <fullName evidence="1">Aldose 1-epimerase family protein</fullName>
    </submittedName>
</protein>
<reference evidence="1 2" key="1">
    <citation type="submission" date="2022-04" db="EMBL/GenBank/DDBJ databases">
        <title>Leucobacter sp. isolated from rhizosphere of garlic.</title>
        <authorList>
            <person name="Won M."/>
            <person name="Lee C.-M."/>
            <person name="Woen H.-Y."/>
            <person name="Kwon S.-W."/>
        </authorList>
    </citation>
    <scope>NUCLEOTIDE SEQUENCE [LARGE SCALE GENOMIC DNA]</scope>
    <source>
        <strain evidence="1 2">H21R-40</strain>
    </source>
</reference>
<proteinExistence type="predicted"/>
<dbReference type="Pfam" id="PF14486">
    <property type="entry name" value="DUF4432"/>
    <property type="match status" value="1"/>
</dbReference>
<sequence>MAEDPELYGRPLAEARRRVGAPAQLARIDEYEVMQGPGRGSRRTVLTSGGGLTVELLPDRALDIGAASYRGVPIAWHSPTGFTAPGLTSDAGTDWLRGFGGGLLATCGLDAYGPPSTDAGVDYPMHGRIGAVPAVVTRAQVTDAELVVEAEVRQAAVHGEHLVLHRRVSVPLGGAAIVVEDRVTNASDASTGHMVLYHANLGWPLLDDGAVLEIPSSSVSPRDADAERGLARWFEITGPVPGAAEQVFKHDFTGAGTAEVSLDNAARDLRVAVRFDAETLPALHQWKMLGEGQYVLGLEPTNVDWSRGRAAAREAGVLPELGPGESVAYRIEFHCGPSRQGASAETGGAA</sequence>
<dbReference type="InterPro" id="IPR014718">
    <property type="entry name" value="GH-type_carb-bd"/>
</dbReference>